<sequence>MPGRSHTPNGGVLQSVKINNTDLAVIEVGGDRVITLSMIDRVHGRPDGTASRNFRENRARFIEGEDYGQLSSDEIRRINPAAISAATRRNDVIVLTETGYLMLVKSFTDDLAWQVQRQLVKAYFAKPAPVPTVAHADVSREYRLTMQQNVRWAKMAGLEGNQALLAANRATVALTGIDTLGLLGVSHMPAPQNTALLTPTEIGSRAGLGSARAVNLLLCRLGLQLCFTDAKGHKYYEPTDDGVAVGGVMQDTGKKHSSGTPVRQLRWSSSIIDYLRDNEPAPIAA</sequence>
<dbReference type="RefSeq" id="WP_147035211.1">
    <property type="nucleotide sequence ID" value="NZ_JACIDB010000004.1"/>
</dbReference>
<dbReference type="AlphaFoldDB" id="A0AAW3TWP4"/>
<dbReference type="EMBL" id="JACIDB010000004">
    <property type="protein sequence ID" value="MBB3876079.1"/>
    <property type="molecule type" value="Genomic_DNA"/>
</dbReference>
<feature type="domain" description="KilA-N DNA-binding" evidence="1">
    <location>
        <begin position="24"/>
        <end position="106"/>
    </location>
</feature>
<dbReference type="Pfam" id="PF10543">
    <property type="entry name" value="ORF6N"/>
    <property type="match status" value="1"/>
</dbReference>
<accession>A0AAW3TWP4</accession>
<keyword evidence="3" id="KW-1185">Reference proteome</keyword>
<evidence type="ECO:0000313" key="3">
    <source>
        <dbReference type="Proteomes" id="UP000528945"/>
    </source>
</evidence>
<evidence type="ECO:0000313" key="2">
    <source>
        <dbReference type="EMBL" id="MBB3876079.1"/>
    </source>
</evidence>
<dbReference type="Proteomes" id="UP000528945">
    <property type="component" value="Unassembled WGS sequence"/>
</dbReference>
<reference evidence="2 3" key="1">
    <citation type="submission" date="2020-08" db="EMBL/GenBank/DDBJ databases">
        <title>Genomic Encyclopedia of Type Strains, Phase IV (KMG-IV): sequencing the most valuable type-strain genomes for metagenomic binning, comparative biology and taxonomic classification.</title>
        <authorList>
            <person name="Goeker M."/>
        </authorList>
    </citation>
    <scope>NUCLEOTIDE SEQUENCE [LARGE SCALE GENOMIC DNA]</scope>
    <source>
        <strain evidence="2 3">DSM 15581</strain>
    </source>
</reference>
<name>A0AAW3TWP4_9SPHN</name>
<evidence type="ECO:0000259" key="1">
    <source>
        <dbReference type="Pfam" id="PF10543"/>
    </source>
</evidence>
<gene>
    <name evidence="2" type="ORF">GGR47_002325</name>
</gene>
<protein>
    <recommendedName>
        <fullName evidence="1">KilA-N DNA-binding domain-containing protein</fullName>
    </recommendedName>
</protein>
<dbReference type="InterPro" id="IPR018873">
    <property type="entry name" value="KilA-N_DNA-bd_domain"/>
</dbReference>
<organism evidence="2 3">
    <name type="scientific">Sphingomonas aquatilis</name>
    <dbReference type="NCBI Taxonomy" id="93063"/>
    <lineage>
        <taxon>Bacteria</taxon>
        <taxon>Pseudomonadati</taxon>
        <taxon>Pseudomonadota</taxon>
        <taxon>Alphaproteobacteria</taxon>
        <taxon>Sphingomonadales</taxon>
        <taxon>Sphingomonadaceae</taxon>
        <taxon>Sphingomonas</taxon>
    </lineage>
</organism>
<proteinExistence type="predicted"/>
<comment type="caution">
    <text evidence="2">The sequence shown here is derived from an EMBL/GenBank/DDBJ whole genome shotgun (WGS) entry which is preliminary data.</text>
</comment>